<evidence type="ECO:0000313" key="4">
    <source>
        <dbReference type="Proteomes" id="UP000468531"/>
    </source>
</evidence>
<dbReference type="EMBL" id="VKHP01000020">
    <property type="protein sequence ID" value="NEU95760.1"/>
    <property type="molecule type" value="Genomic_DNA"/>
</dbReference>
<dbReference type="PROSITE" id="PS51257">
    <property type="entry name" value="PROKAR_LIPOPROTEIN"/>
    <property type="match status" value="1"/>
</dbReference>
<dbReference type="Pfam" id="PF09476">
    <property type="entry name" value="Pilus_CpaD"/>
    <property type="match status" value="1"/>
</dbReference>
<dbReference type="Proteomes" id="UP000468531">
    <property type="component" value="Unassembled WGS sequence"/>
</dbReference>
<reference evidence="3 4" key="1">
    <citation type="journal article" date="2020" name="Arch. Microbiol.">
        <title>Bradyrhizobium uaiense sp. nov., a new highly efficient cowpea symbiont.</title>
        <authorList>
            <person name="Cabral Michel D."/>
            <person name="Azarias Guimaraes A."/>
            <person name="Martins da Costa E."/>
            <person name="Soares de Carvalho T."/>
            <person name="Balsanelli E."/>
            <person name="Willems A."/>
            <person name="Maltempi de Souza E."/>
            <person name="de Souza Moreira F.M."/>
        </authorList>
    </citation>
    <scope>NUCLEOTIDE SEQUENCE [LARGE SCALE GENOMIC DNA]</scope>
    <source>
        <strain evidence="3 4">UFLA 03-164</strain>
    </source>
</reference>
<feature type="region of interest" description="Disordered" evidence="1">
    <location>
        <begin position="186"/>
        <end position="210"/>
    </location>
</feature>
<comment type="caution">
    <text evidence="3">The sequence shown here is derived from an EMBL/GenBank/DDBJ whole genome shotgun (WGS) entry which is preliminary data.</text>
</comment>
<keyword evidence="4" id="KW-1185">Reference proteome</keyword>
<proteinExistence type="predicted"/>
<dbReference type="InterPro" id="IPR019027">
    <property type="entry name" value="Pilus_biogenesis_CpaD-related"/>
</dbReference>
<feature type="compositionally biased region" description="Polar residues" evidence="1">
    <location>
        <begin position="192"/>
        <end position="210"/>
    </location>
</feature>
<dbReference type="AlphaFoldDB" id="A0A6P1BDS3"/>
<evidence type="ECO:0000256" key="1">
    <source>
        <dbReference type="SAM" id="MobiDB-lite"/>
    </source>
</evidence>
<accession>A0A6P1BDS3</accession>
<feature type="chain" id="PRO_5026950764" description="Pilus assembly protein CpaD" evidence="2">
    <location>
        <begin position="24"/>
        <end position="210"/>
    </location>
</feature>
<evidence type="ECO:0000313" key="3">
    <source>
        <dbReference type="EMBL" id="NEU95760.1"/>
    </source>
</evidence>
<organism evidence="3 4">
    <name type="scientific">Bradyrhizobium uaiense</name>
    <dbReference type="NCBI Taxonomy" id="2594946"/>
    <lineage>
        <taxon>Bacteria</taxon>
        <taxon>Pseudomonadati</taxon>
        <taxon>Pseudomonadota</taxon>
        <taxon>Alphaproteobacteria</taxon>
        <taxon>Hyphomicrobiales</taxon>
        <taxon>Nitrobacteraceae</taxon>
        <taxon>Bradyrhizobium</taxon>
    </lineage>
</organism>
<name>A0A6P1BDS3_9BRAD</name>
<evidence type="ECO:0008006" key="5">
    <source>
        <dbReference type="Google" id="ProtNLM"/>
    </source>
</evidence>
<evidence type="ECO:0000256" key="2">
    <source>
        <dbReference type="SAM" id="SignalP"/>
    </source>
</evidence>
<protein>
    <recommendedName>
        <fullName evidence="5">Pilus assembly protein CpaD</fullName>
    </recommendedName>
</protein>
<sequence length="210" mass="21822">MTLRHLCLLISVAAALGGCANSAAISSGPAGQAARVEQKTSVLLLQNLRRNERYGLRDFIANASRGRRDALQLDVAGSPRLVAQVAHEARAMGIAPYNIRLSASPVDLPAHFGVRIEAITYEAHPAACPPLAVTGPSLGDNSFDPTLGCSVRNNLAVMVNDPGDLLGNGAVMPTSGDRAVLPITARGPAATGNRSNLEEGTQNRGAPETQ</sequence>
<feature type="signal peptide" evidence="2">
    <location>
        <begin position="1"/>
        <end position="23"/>
    </location>
</feature>
<keyword evidence="2" id="KW-0732">Signal</keyword>
<gene>
    <name evidence="3" type="ORF">FNJ47_07945</name>
</gene>
<dbReference type="RefSeq" id="WP_163152293.1">
    <property type="nucleotide sequence ID" value="NZ_VKHP01000020.1"/>
</dbReference>